<dbReference type="SUPFAM" id="SSF56281">
    <property type="entry name" value="Metallo-hydrolase/oxidoreductase"/>
    <property type="match status" value="1"/>
</dbReference>
<evidence type="ECO:0000256" key="1">
    <source>
        <dbReference type="ARBA" id="ARBA00022448"/>
    </source>
</evidence>
<dbReference type="Proteomes" id="UP000007809">
    <property type="component" value="Chromosome"/>
</dbReference>
<dbReference type="SMART" id="SM00849">
    <property type="entry name" value="Lactamase_B"/>
    <property type="match status" value="1"/>
</dbReference>
<dbReference type="eggNOG" id="COG0426">
    <property type="taxonomic scope" value="Bacteria"/>
</dbReference>
<dbReference type="Pfam" id="PF19583">
    <property type="entry name" value="ODP"/>
    <property type="match status" value="1"/>
</dbReference>
<dbReference type="HOGENOM" id="CLU_100517_0_0_11"/>
<dbReference type="InterPro" id="IPR001279">
    <property type="entry name" value="Metallo-B-lactamas"/>
</dbReference>
<reference evidence="5 6" key="1">
    <citation type="journal article" date="2011" name="J. Bacteriol.">
        <title>Genome sequence of the 1,4-dioxane-degrading Pseudonocardia dioxanivorans strain CB1190.</title>
        <authorList>
            <person name="Sales C.M."/>
            <person name="Mahendra S."/>
            <person name="Grostern A."/>
            <person name="Parales R.E."/>
            <person name="Goodwin L.A."/>
            <person name="Woyke T."/>
            <person name="Nolan M."/>
            <person name="Lapidus A."/>
            <person name="Chertkov O."/>
            <person name="Ovchinnikova G."/>
            <person name="Sczyrba A."/>
            <person name="Alvarez-Cohen L."/>
        </authorList>
    </citation>
    <scope>NUCLEOTIDE SEQUENCE [LARGE SCALE GENOMIC DNA]</scope>
    <source>
        <strain evidence="6">ATCC 55486 / DSM 44775 / JCM 13855 / CB1190</strain>
    </source>
</reference>
<proteinExistence type="predicted"/>
<dbReference type="InterPro" id="IPR045761">
    <property type="entry name" value="ODP_dom"/>
</dbReference>
<sequence>MATVDEIAPDIFRIGLGAMPGDPITTSFFLIRDEQPTLVETGYRKTFDDAWDAVGRLLDPTTVRYVVVPHLEGDESGALNHFLERAPNAQAVGSPIGAAVNLSDFAVREPLAVDESTAFDLGSHRLRFLITPYVHQWDSMLAYDDTTRTVFCSDVFISLGEGPAVTDRDESDAMLDAYRMIGIFPSKRHLDSALDKIEATDPMTLACHHGSVKGGRGVHGYLRAMRENDVTGLTEWNPMAEVR</sequence>
<evidence type="ECO:0000256" key="2">
    <source>
        <dbReference type="ARBA" id="ARBA00022982"/>
    </source>
</evidence>
<dbReference type="STRING" id="675635.Psed_2042"/>
<dbReference type="InterPro" id="IPR036866">
    <property type="entry name" value="RibonucZ/Hydroxyglut_hydro"/>
</dbReference>
<dbReference type="CDD" id="cd07709">
    <property type="entry name" value="flavodiiron_proteins_MBL-fold"/>
    <property type="match status" value="1"/>
</dbReference>
<evidence type="ECO:0000256" key="3">
    <source>
        <dbReference type="ARBA" id="ARBA00023004"/>
    </source>
</evidence>
<dbReference type="PANTHER" id="PTHR32145:SF11">
    <property type="entry name" value="DIFLAVIN FLAVOPROTEIN A 2-RELATED"/>
    <property type="match status" value="1"/>
</dbReference>
<evidence type="ECO:0000313" key="6">
    <source>
        <dbReference type="Proteomes" id="UP000007809"/>
    </source>
</evidence>
<organism evidence="5 6">
    <name type="scientific">Pseudonocardia dioxanivorans (strain ATCC 55486 / DSM 44775 / JCM 13855 / CB1190)</name>
    <dbReference type="NCBI Taxonomy" id="675635"/>
    <lineage>
        <taxon>Bacteria</taxon>
        <taxon>Bacillati</taxon>
        <taxon>Actinomycetota</taxon>
        <taxon>Actinomycetes</taxon>
        <taxon>Pseudonocardiales</taxon>
        <taxon>Pseudonocardiaceae</taxon>
        <taxon>Pseudonocardia</taxon>
    </lineage>
</organism>
<dbReference type="OrthoDB" id="9800607at2"/>
<dbReference type="KEGG" id="pdx:Psed_2042"/>
<dbReference type="PANTHER" id="PTHR32145">
    <property type="entry name" value="DIFLAVIN FLAVOPROTEIN A 2-RELATED"/>
    <property type="match status" value="1"/>
</dbReference>
<dbReference type="AlphaFoldDB" id="F4CY26"/>
<name>F4CY26_PSEUX</name>
<dbReference type="RefSeq" id="WP_013674198.1">
    <property type="nucleotide sequence ID" value="NC_015312.1"/>
</dbReference>
<dbReference type="EMBL" id="CP002593">
    <property type="protein sequence ID" value="AEA24267.1"/>
    <property type="molecule type" value="Genomic_DNA"/>
</dbReference>
<gene>
    <name evidence="5" type="ordered locus">Psed_2042</name>
</gene>
<keyword evidence="3" id="KW-0408">Iron</keyword>
<feature type="domain" description="Metallo-beta-lactamase" evidence="4">
    <location>
        <begin position="25"/>
        <end position="209"/>
    </location>
</feature>
<keyword evidence="1" id="KW-0813">Transport</keyword>
<keyword evidence="6" id="KW-1185">Reference proteome</keyword>
<dbReference type="Gene3D" id="3.60.15.10">
    <property type="entry name" value="Ribonuclease Z/Hydroxyacylglutathione hydrolase-like"/>
    <property type="match status" value="1"/>
</dbReference>
<keyword evidence="2" id="KW-0249">Electron transport</keyword>
<accession>F4CY26</accession>
<evidence type="ECO:0000259" key="4">
    <source>
        <dbReference type="SMART" id="SM00849"/>
    </source>
</evidence>
<evidence type="ECO:0000313" key="5">
    <source>
        <dbReference type="EMBL" id="AEA24267.1"/>
    </source>
</evidence>
<dbReference type="InterPro" id="IPR051285">
    <property type="entry name" value="NADH_oxidoreductase_modular"/>
</dbReference>
<protein>
    <submittedName>
        <fullName evidence="5">Beta-lactamase domain protein</fullName>
    </submittedName>
</protein>